<protein>
    <recommendedName>
        <fullName evidence="4">Coiled-coil protein</fullName>
    </recommendedName>
</protein>
<reference evidence="2 3" key="1">
    <citation type="submission" date="2015-11" db="EMBL/GenBank/DDBJ databases">
        <title>Genomic analysis of 38 Legionella species identifies large and diverse effector repertoires.</title>
        <authorList>
            <person name="Burstein D."/>
            <person name="Amaro F."/>
            <person name="Zusman T."/>
            <person name="Lifshitz Z."/>
            <person name="Cohen O."/>
            <person name="Gilbert J.A."/>
            <person name="Pupko T."/>
            <person name="Shuman H.A."/>
            <person name="Segal G."/>
        </authorList>
    </citation>
    <scope>NUCLEOTIDE SEQUENCE [LARGE SCALE GENOMIC DNA]</scope>
    <source>
        <strain evidence="2 3">Bercovier 4</strain>
    </source>
</reference>
<dbReference type="EMBL" id="LNYH01000149">
    <property type="protein sequence ID" value="KTD14327.1"/>
    <property type="molecule type" value="Genomic_DNA"/>
</dbReference>
<comment type="caution">
    <text evidence="2">The sequence shown here is derived from an EMBL/GenBank/DDBJ whole genome shotgun (WGS) entry which is preliminary data.</text>
</comment>
<evidence type="ECO:0000313" key="2">
    <source>
        <dbReference type="EMBL" id="KTD14327.1"/>
    </source>
</evidence>
<dbReference type="Proteomes" id="UP000054761">
    <property type="component" value="Unassembled WGS sequence"/>
</dbReference>
<evidence type="ECO:0008006" key="4">
    <source>
        <dbReference type="Google" id="ProtNLM"/>
    </source>
</evidence>
<name>A0A0W0V2H0_9GAMM</name>
<evidence type="ECO:0000256" key="1">
    <source>
        <dbReference type="SAM" id="Coils"/>
    </source>
</evidence>
<sequence length="106" mass="12460">MPETFFFHNKDQKRSIEEGHEAVRKKVGKELESVRKQIQCTKEEITDYMQESNSGDSADRAGRYMMLLQLKQRRDELIKSEAKLETKLTDLLKECTEVSQKNDFCI</sequence>
<keyword evidence="1" id="KW-0175">Coiled coil</keyword>
<dbReference type="AlphaFoldDB" id="A0A0W0V2H0"/>
<accession>A0A0W0V2H0</accession>
<feature type="coiled-coil region" evidence="1">
    <location>
        <begin position="24"/>
        <end position="94"/>
    </location>
</feature>
<evidence type="ECO:0000313" key="3">
    <source>
        <dbReference type="Proteomes" id="UP000054761"/>
    </source>
</evidence>
<gene>
    <name evidence="2" type="ORF">Lisr_2555</name>
</gene>
<organism evidence="2 3">
    <name type="scientific">Legionella israelensis</name>
    <dbReference type="NCBI Taxonomy" id="454"/>
    <lineage>
        <taxon>Bacteria</taxon>
        <taxon>Pseudomonadati</taxon>
        <taxon>Pseudomonadota</taxon>
        <taxon>Gammaproteobacteria</taxon>
        <taxon>Legionellales</taxon>
        <taxon>Legionellaceae</taxon>
        <taxon>Legionella</taxon>
    </lineage>
</organism>
<dbReference type="RefSeq" id="WP_131780759.1">
    <property type="nucleotide sequence ID" value="NZ_CAAAJA010000068.1"/>
</dbReference>
<dbReference type="PATRIC" id="fig|454.4.peg.2802"/>
<proteinExistence type="predicted"/>
<keyword evidence="3" id="KW-1185">Reference proteome</keyword>